<dbReference type="EMBL" id="CASHTH010003942">
    <property type="protein sequence ID" value="CAI8051516.1"/>
    <property type="molecule type" value="Genomic_DNA"/>
</dbReference>
<evidence type="ECO:0000313" key="1">
    <source>
        <dbReference type="EMBL" id="CAI8051516.1"/>
    </source>
</evidence>
<comment type="caution">
    <text evidence="1">The sequence shown here is derived from an EMBL/GenBank/DDBJ whole genome shotgun (WGS) entry which is preliminary data.</text>
</comment>
<protein>
    <submittedName>
        <fullName evidence="1">Uncharacterized protein</fullName>
    </submittedName>
</protein>
<dbReference type="AlphaFoldDB" id="A0AA35TR25"/>
<sequence length="103" mass="11459">MRTMHTFVSKTKGDPLKLVFLGTHRDQLHKCLSETVGDKNKRLKKLIKEVCQSGDLAPPREVDLEMNALKPDHLDKKTAERIRATSWSSAAHQGEAARAVAGI</sequence>
<name>A0AA35TR25_GEOBA</name>
<accession>A0AA35TR25</accession>
<gene>
    <name evidence="1" type="ORF">GBAR_LOCUS28198</name>
</gene>
<dbReference type="Proteomes" id="UP001174909">
    <property type="component" value="Unassembled WGS sequence"/>
</dbReference>
<organism evidence="1 2">
    <name type="scientific">Geodia barretti</name>
    <name type="common">Barrett's horny sponge</name>
    <dbReference type="NCBI Taxonomy" id="519541"/>
    <lineage>
        <taxon>Eukaryota</taxon>
        <taxon>Metazoa</taxon>
        <taxon>Porifera</taxon>
        <taxon>Demospongiae</taxon>
        <taxon>Heteroscleromorpha</taxon>
        <taxon>Tetractinellida</taxon>
        <taxon>Astrophorina</taxon>
        <taxon>Geodiidae</taxon>
        <taxon>Geodia</taxon>
    </lineage>
</organism>
<evidence type="ECO:0000313" key="2">
    <source>
        <dbReference type="Proteomes" id="UP001174909"/>
    </source>
</evidence>
<keyword evidence="2" id="KW-1185">Reference proteome</keyword>
<proteinExistence type="predicted"/>
<reference evidence="1" key="1">
    <citation type="submission" date="2023-03" db="EMBL/GenBank/DDBJ databases">
        <authorList>
            <person name="Steffen K."/>
            <person name="Cardenas P."/>
        </authorList>
    </citation>
    <scope>NUCLEOTIDE SEQUENCE</scope>
</reference>